<dbReference type="AlphaFoldDB" id="A0A8D2JXC8"/>
<keyword evidence="2" id="KW-1185">Reference proteome</keyword>
<sequence length="71" mass="7831">MVGSLTLLPRLECSGTISAQCSLYLPSSWDYRCPPPHLANFCNVSRDRGCAGITDVSHCTCRKCCAIFQYI</sequence>
<evidence type="ECO:0000313" key="1">
    <source>
        <dbReference type="Ensembl" id="ENSTGEP00000007940.1"/>
    </source>
</evidence>
<name>A0A8D2JXC8_THEGE</name>
<evidence type="ECO:0000313" key="2">
    <source>
        <dbReference type="Proteomes" id="UP000694411"/>
    </source>
</evidence>
<protein>
    <submittedName>
        <fullName evidence="1">Uncharacterized protein</fullName>
    </submittedName>
</protein>
<proteinExistence type="predicted"/>
<reference evidence="1" key="1">
    <citation type="submission" date="2018-05" db="EMBL/GenBank/DDBJ databases">
        <title>Whole genome of Theropithecus gelada.</title>
        <authorList>
            <person name="Chiou K.L."/>
            <person name="Snyder-Mackler N."/>
        </authorList>
    </citation>
    <scope>NUCLEOTIDE SEQUENCE [LARGE SCALE GENOMIC DNA]</scope>
</reference>
<reference evidence="1" key="2">
    <citation type="submission" date="2025-08" db="UniProtKB">
        <authorList>
            <consortium name="Ensembl"/>
        </authorList>
    </citation>
    <scope>IDENTIFICATION</scope>
</reference>
<dbReference type="Ensembl" id="ENSTGET00000009565.1">
    <property type="protein sequence ID" value="ENSTGEP00000007940.1"/>
    <property type="gene ID" value="ENSTGEG00000006510.1"/>
</dbReference>
<organism evidence="1 2">
    <name type="scientific">Theropithecus gelada</name>
    <name type="common">Gelada baboon</name>
    <dbReference type="NCBI Taxonomy" id="9565"/>
    <lineage>
        <taxon>Eukaryota</taxon>
        <taxon>Metazoa</taxon>
        <taxon>Chordata</taxon>
        <taxon>Craniata</taxon>
        <taxon>Vertebrata</taxon>
        <taxon>Euteleostomi</taxon>
        <taxon>Mammalia</taxon>
        <taxon>Eutheria</taxon>
        <taxon>Euarchontoglires</taxon>
        <taxon>Primates</taxon>
        <taxon>Haplorrhini</taxon>
        <taxon>Catarrhini</taxon>
        <taxon>Cercopithecidae</taxon>
        <taxon>Cercopithecinae</taxon>
        <taxon>Theropithecus</taxon>
    </lineage>
</organism>
<accession>A0A8D2JXC8</accession>
<dbReference type="Proteomes" id="UP000694411">
    <property type="component" value="Chromosome 2"/>
</dbReference>
<reference evidence="1" key="3">
    <citation type="submission" date="2025-09" db="UniProtKB">
        <authorList>
            <consortium name="Ensembl"/>
        </authorList>
    </citation>
    <scope>IDENTIFICATION</scope>
</reference>